<sequence>MPTTREVLRATGRAAAVVGVAAIVTGLVGAASLLPLPVVAAAPPSTIVQPAESRQLRVCPGPLLSLADDAAAATAARSIGEPDLVVAADPADAEVAQVDLAAPDDAAGAAGPVALSAEPGAVMSGMLAGAQSQSADTESLRGFAAADCAEPASDSWLVAGATDVGRSGLVLLANPGEVASTVDLRVIGETGPVEAPAGLGIVVAPGTQRVVSLAGLAPNVRTPVVHVTSTGAPIAAALQHSVVLGLDPAGLELSTPTALPAAQQVLPGFVVVDRRGVATDEDHADGDDHPALRIYAPEGVEASASVEVRDEDGAPAAQVEVELAPGQATDLPLGTLDPGTYTILVDADAPVVVAARSTVLGPGDDPIVADLAWTTATGPLLDGATVAVPPGPGAALELANPTEVDVEAIVSAGADERSVVVPAGGAASVPVGGGDRLVLAGVDGLHAAVTFRGDDALAWMPVPPPGPLDAPVRVFPQ</sequence>
<reference evidence="1 2" key="1">
    <citation type="journal article" date="2019" name="Int. J. Syst. Evol. Microbiol.">
        <title>The Global Catalogue of Microorganisms (GCM) 10K type strain sequencing project: providing services to taxonomists for standard genome sequencing and annotation.</title>
        <authorList>
            <consortium name="The Broad Institute Genomics Platform"/>
            <consortium name="The Broad Institute Genome Sequencing Center for Infectious Disease"/>
            <person name="Wu L."/>
            <person name="Ma J."/>
        </authorList>
    </citation>
    <scope>NUCLEOTIDE SEQUENCE [LARGE SCALE GENOMIC DNA]</scope>
    <source>
        <strain evidence="1 2">JCM 15672</strain>
    </source>
</reference>
<dbReference type="RefSeq" id="WP_344375505.1">
    <property type="nucleotide sequence ID" value="NZ_BAAAPW010000004.1"/>
</dbReference>
<comment type="caution">
    <text evidence="1">The sequence shown here is derived from an EMBL/GenBank/DDBJ whole genome shotgun (WGS) entry which is preliminary data.</text>
</comment>
<name>A0ABN2UNZ5_9MICO</name>
<dbReference type="Proteomes" id="UP001501196">
    <property type="component" value="Unassembled WGS sequence"/>
</dbReference>
<proteinExistence type="predicted"/>
<gene>
    <name evidence="1" type="ORF">GCM10009819_27740</name>
</gene>
<protein>
    <recommendedName>
        <fullName evidence="3">Large extracellular alpha-helical protein</fullName>
    </recommendedName>
</protein>
<keyword evidence="2" id="KW-1185">Reference proteome</keyword>
<evidence type="ECO:0000313" key="2">
    <source>
        <dbReference type="Proteomes" id="UP001501196"/>
    </source>
</evidence>
<accession>A0ABN2UNZ5</accession>
<organism evidence="1 2">
    <name type="scientific">Agromyces tropicus</name>
    <dbReference type="NCBI Taxonomy" id="555371"/>
    <lineage>
        <taxon>Bacteria</taxon>
        <taxon>Bacillati</taxon>
        <taxon>Actinomycetota</taxon>
        <taxon>Actinomycetes</taxon>
        <taxon>Micrococcales</taxon>
        <taxon>Microbacteriaceae</taxon>
        <taxon>Agromyces</taxon>
    </lineage>
</organism>
<dbReference type="EMBL" id="BAAAPW010000004">
    <property type="protein sequence ID" value="GAA2040630.1"/>
    <property type="molecule type" value="Genomic_DNA"/>
</dbReference>
<dbReference type="Pfam" id="PF18986">
    <property type="entry name" value="DUF5719"/>
    <property type="match status" value="1"/>
</dbReference>
<evidence type="ECO:0000313" key="1">
    <source>
        <dbReference type="EMBL" id="GAA2040630.1"/>
    </source>
</evidence>
<dbReference type="InterPro" id="IPR043777">
    <property type="entry name" value="DUF5719"/>
</dbReference>
<evidence type="ECO:0008006" key="3">
    <source>
        <dbReference type="Google" id="ProtNLM"/>
    </source>
</evidence>